<protein>
    <recommendedName>
        <fullName evidence="4">Multidrug ABC transporter ATPase</fullName>
    </recommendedName>
</protein>
<comment type="caution">
    <text evidence="2">The sequence shown here is derived from an EMBL/GenBank/DDBJ whole genome shotgun (WGS) entry which is preliminary data.</text>
</comment>
<evidence type="ECO:0000313" key="3">
    <source>
        <dbReference type="Proteomes" id="UP001589836"/>
    </source>
</evidence>
<organism evidence="2 3">
    <name type="scientific">Pontibacillus salicampi</name>
    <dbReference type="NCBI Taxonomy" id="1449801"/>
    <lineage>
        <taxon>Bacteria</taxon>
        <taxon>Bacillati</taxon>
        <taxon>Bacillota</taxon>
        <taxon>Bacilli</taxon>
        <taxon>Bacillales</taxon>
        <taxon>Bacillaceae</taxon>
        <taxon>Pontibacillus</taxon>
    </lineage>
</organism>
<dbReference type="RefSeq" id="WP_377346439.1">
    <property type="nucleotide sequence ID" value="NZ_JBHLTP010000004.1"/>
</dbReference>
<keyword evidence="3" id="KW-1185">Reference proteome</keyword>
<reference evidence="2 3" key="1">
    <citation type="submission" date="2024-09" db="EMBL/GenBank/DDBJ databases">
        <authorList>
            <person name="Sun Q."/>
            <person name="Mori K."/>
        </authorList>
    </citation>
    <scope>NUCLEOTIDE SEQUENCE [LARGE SCALE GENOMIC DNA]</scope>
    <source>
        <strain evidence="2 3">NCAIM B.02529</strain>
    </source>
</reference>
<evidence type="ECO:0000256" key="1">
    <source>
        <dbReference type="SAM" id="MobiDB-lite"/>
    </source>
</evidence>
<name>A0ABV6LMB4_9BACI</name>
<dbReference type="EMBL" id="JBHLTP010000004">
    <property type="protein sequence ID" value="MFC0523540.1"/>
    <property type="molecule type" value="Genomic_DNA"/>
</dbReference>
<dbReference type="Proteomes" id="UP001589836">
    <property type="component" value="Unassembled WGS sequence"/>
</dbReference>
<evidence type="ECO:0000313" key="2">
    <source>
        <dbReference type="EMBL" id="MFC0523540.1"/>
    </source>
</evidence>
<feature type="region of interest" description="Disordered" evidence="1">
    <location>
        <begin position="18"/>
        <end position="49"/>
    </location>
</feature>
<evidence type="ECO:0008006" key="4">
    <source>
        <dbReference type="Google" id="ProtNLM"/>
    </source>
</evidence>
<proteinExistence type="predicted"/>
<gene>
    <name evidence="2" type="ORF">ACFFGV_08070</name>
</gene>
<accession>A0ABV6LMB4</accession>
<sequence length="49" mass="5574">MEQIEKMEAELEKYTILNPDFGMNDEGEIMHAKDQPGMAPLKQETASFS</sequence>